<dbReference type="InterPro" id="IPR000551">
    <property type="entry name" value="MerR-type_HTH_dom"/>
</dbReference>
<dbReference type="GO" id="GO:0003700">
    <property type="term" value="F:DNA-binding transcription factor activity"/>
    <property type="evidence" value="ECO:0007669"/>
    <property type="project" value="InterPro"/>
</dbReference>
<dbReference type="Pfam" id="PF07739">
    <property type="entry name" value="TipAS"/>
    <property type="match status" value="1"/>
</dbReference>
<dbReference type="Pfam" id="PF13411">
    <property type="entry name" value="MerR_1"/>
    <property type="match status" value="1"/>
</dbReference>
<dbReference type="RefSeq" id="WP_136429195.1">
    <property type="nucleotide sequence ID" value="NZ_SSSM01000006.1"/>
</dbReference>
<dbReference type="InterPro" id="IPR047057">
    <property type="entry name" value="MerR_fam"/>
</dbReference>
<dbReference type="OrthoDB" id="9809391at2"/>
<evidence type="ECO:0000256" key="3">
    <source>
        <dbReference type="ARBA" id="ARBA00023159"/>
    </source>
</evidence>
<dbReference type="SUPFAM" id="SSF89082">
    <property type="entry name" value="Antibiotic binding domain of TipA-like multidrug resistance regulators"/>
    <property type="match status" value="1"/>
</dbReference>
<evidence type="ECO:0000313" key="7">
    <source>
        <dbReference type="EMBL" id="THG28731.1"/>
    </source>
</evidence>
<dbReference type="Gene3D" id="1.10.1660.10">
    <property type="match status" value="1"/>
</dbReference>
<dbReference type="SUPFAM" id="SSF46955">
    <property type="entry name" value="Putative DNA-binding domain"/>
    <property type="match status" value="1"/>
</dbReference>
<evidence type="ECO:0000256" key="2">
    <source>
        <dbReference type="ARBA" id="ARBA00023125"/>
    </source>
</evidence>
<dbReference type="InterPro" id="IPR012925">
    <property type="entry name" value="TipAS_dom"/>
</dbReference>
<feature type="domain" description="HTH merR-type" evidence="6">
    <location>
        <begin position="20"/>
        <end position="89"/>
    </location>
</feature>
<keyword evidence="1" id="KW-0805">Transcription regulation</keyword>
<dbReference type="CDD" id="cd01106">
    <property type="entry name" value="HTH_TipAL-Mta"/>
    <property type="match status" value="1"/>
</dbReference>
<dbReference type="PROSITE" id="PS50937">
    <property type="entry name" value="HTH_MERR_2"/>
    <property type="match status" value="1"/>
</dbReference>
<evidence type="ECO:0000313" key="8">
    <source>
        <dbReference type="Proteomes" id="UP000309133"/>
    </source>
</evidence>
<dbReference type="InterPro" id="IPR009061">
    <property type="entry name" value="DNA-bd_dom_put_sf"/>
</dbReference>
<keyword evidence="4" id="KW-0804">Transcription</keyword>
<evidence type="ECO:0000259" key="6">
    <source>
        <dbReference type="PROSITE" id="PS50937"/>
    </source>
</evidence>
<dbReference type="SMART" id="SM00422">
    <property type="entry name" value="HTH_MERR"/>
    <property type="match status" value="1"/>
</dbReference>
<protein>
    <submittedName>
        <fullName evidence="7">MerR family transcriptional regulator</fullName>
    </submittedName>
</protein>
<keyword evidence="3" id="KW-0010">Activator</keyword>
<sequence>MLTEQDGSEQDGSDRERPREWSIQQLARLAGTTSRTLRHYQAEGLLEPSRMGANGYRHYDAASLTRLQRILLLRELGLGIAAIRTVLEDQPATVPALRTHLELLRREQERLTRQIASVQHTIRAIDDADTDGEGEQELMPEKMFDGFDHTRYEDEVVQRWGSDAYASSDAWWRAKSPGEQNSFTEAATALIADWRAAAVEGIAPDADEAQTLARRQYDWLSGMPGAPTTAEGRPTREYFVGLADMYPADERFAANYGGIDGATFVRDAMRVFAERSL</sequence>
<gene>
    <name evidence="7" type="ORF">E6C64_18300</name>
</gene>
<dbReference type="PANTHER" id="PTHR30204">
    <property type="entry name" value="REDOX-CYCLING DRUG-SENSING TRANSCRIPTIONAL ACTIVATOR SOXR"/>
    <property type="match status" value="1"/>
</dbReference>
<proteinExistence type="predicted"/>
<comment type="caution">
    <text evidence="7">The sequence shown here is derived from an EMBL/GenBank/DDBJ whole genome shotgun (WGS) entry which is preliminary data.</text>
</comment>
<dbReference type="EMBL" id="SSSM01000006">
    <property type="protein sequence ID" value="THG28731.1"/>
    <property type="molecule type" value="Genomic_DNA"/>
</dbReference>
<dbReference type="PRINTS" id="PR00040">
    <property type="entry name" value="HTHMERR"/>
</dbReference>
<organism evidence="7 8">
    <name type="scientific">Naasia lichenicola</name>
    <dbReference type="NCBI Taxonomy" id="2565933"/>
    <lineage>
        <taxon>Bacteria</taxon>
        <taxon>Bacillati</taxon>
        <taxon>Actinomycetota</taxon>
        <taxon>Actinomycetes</taxon>
        <taxon>Micrococcales</taxon>
        <taxon>Microbacteriaceae</taxon>
        <taxon>Naasia</taxon>
    </lineage>
</organism>
<dbReference type="InterPro" id="IPR036244">
    <property type="entry name" value="TipA-like_antibiotic-bd"/>
</dbReference>
<evidence type="ECO:0000256" key="4">
    <source>
        <dbReference type="ARBA" id="ARBA00023163"/>
    </source>
</evidence>
<dbReference type="PANTHER" id="PTHR30204:SF90">
    <property type="entry name" value="HTH-TYPE TRANSCRIPTIONAL ACTIVATOR MTA"/>
    <property type="match status" value="1"/>
</dbReference>
<name>A0A4S4FF33_9MICO</name>
<evidence type="ECO:0000256" key="5">
    <source>
        <dbReference type="SAM" id="MobiDB-lite"/>
    </source>
</evidence>
<accession>A0A4S4FF33</accession>
<dbReference type="Gene3D" id="1.10.490.50">
    <property type="entry name" value="Antibiotic binding domain of TipA-like multidrug resistance regulators"/>
    <property type="match status" value="1"/>
</dbReference>
<dbReference type="AlphaFoldDB" id="A0A4S4FF33"/>
<keyword evidence="8" id="KW-1185">Reference proteome</keyword>
<keyword evidence="2" id="KW-0238">DNA-binding</keyword>
<evidence type="ECO:0000256" key="1">
    <source>
        <dbReference type="ARBA" id="ARBA00023015"/>
    </source>
</evidence>
<dbReference type="Proteomes" id="UP000309133">
    <property type="component" value="Unassembled WGS sequence"/>
</dbReference>
<reference evidence="7 8" key="1">
    <citation type="submission" date="2019-04" db="EMBL/GenBank/DDBJ databases">
        <authorList>
            <person name="Jiang L."/>
        </authorList>
    </citation>
    <scope>NUCLEOTIDE SEQUENCE [LARGE SCALE GENOMIC DNA]</scope>
    <source>
        <strain evidence="7 8">YIM 131853</strain>
    </source>
</reference>
<dbReference type="GO" id="GO:0003677">
    <property type="term" value="F:DNA binding"/>
    <property type="evidence" value="ECO:0007669"/>
    <property type="project" value="UniProtKB-KW"/>
</dbReference>
<feature type="region of interest" description="Disordered" evidence="5">
    <location>
        <begin position="1"/>
        <end position="20"/>
    </location>
</feature>
<feature type="compositionally biased region" description="Acidic residues" evidence="5">
    <location>
        <begin position="1"/>
        <end position="11"/>
    </location>
</feature>